<evidence type="ECO:0000313" key="3">
    <source>
        <dbReference type="EMBL" id="MBY29750.1"/>
    </source>
</evidence>
<dbReference type="AlphaFoldDB" id="A0A2S2PJX4"/>
<dbReference type="SUPFAM" id="SSF52980">
    <property type="entry name" value="Restriction endonuclease-like"/>
    <property type="match status" value="1"/>
</dbReference>
<reference evidence="3" key="1">
    <citation type="submission" date="2018-04" db="EMBL/GenBank/DDBJ databases">
        <title>Transcriptome of Schizaphis graminum biotype I.</title>
        <authorList>
            <person name="Scully E.D."/>
            <person name="Geib S.M."/>
            <person name="Palmer N.A."/>
            <person name="Koch K."/>
            <person name="Bradshaw J."/>
            <person name="Heng-Moss T."/>
            <person name="Sarath G."/>
        </authorList>
    </citation>
    <scope>NUCLEOTIDE SEQUENCE</scope>
</reference>
<evidence type="ECO:0000259" key="2">
    <source>
        <dbReference type="Pfam" id="PF20700"/>
    </source>
</evidence>
<dbReference type="EMBL" id="GGMR01017131">
    <property type="protein sequence ID" value="MBY29750.1"/>
    <property type="molecule type" value="Transcribed_RNA"/>
</dbReference>
<organism evidence="3">
    <name type="scientific">Schizaphis graminum</name>
    <name type="common">Green bug aphid</name>
    <dbReference type="NCBI Taxonomy" id="13262"/>
    <lineage>
        <taxon>Eukaryota</taxon>
        <taxon>Metazoa</taxon>
        <taxon>Ecdysozoa</taxon>
        <taxon>Arthropoda</taxon>
        <taxon>Hexapoda</taxon>
        <taxon>Insecta</taxon>
        <taxon>Pterygota</taxon>
        <taxon>Neoptera</taxon>
        <taxon>Paraneoptera</taxon>
        <taxon>Hemiptera</taxon>
        <taxon>Sternorrhyncha</taxon>
        <taxon>Aphidomorpha</taxon>
        <taxon>Aphidoidea</taxon>
        <taxon>Aphididae</taxon>
        <taxon>Aphidini</taxon>
        <taxon>Schizaphis</taxon>
    </lineage>
</organism>
<proteinExistence type="predicted"/>
<dbReference type="Pfam" id="PF09588">
    <property type="entry name" value="YqaJ"/>
    <property type="match status" value="1"/>
</dbReference>
<dbReference type="InterPro" id="IPR019080">
    <property type="entry name" value="YqaJ_viral_recombinase"/>
</dbReference>
<accession>A0A2S2PJX4</accession>
<evidence type="ECO:0000259" key="1">
    <source>
        <dbReference type="Pfam" id="PF09588"/>
    </source>
</evidence>
<dbReference type="InterPro" id="IPR011335">
    <property type="entry name" value="Restrct_endonuc-II-like"/>
</dbReference>
<dbReference type="InterPro" id="IPR051703">
    <property type="entry name" value="NF-kappa-B_Signaling_Reg"/>
</dbReference>
<dbReference type="Gene3D" id="3.90.320.10">
    <property type="match status" value="1"/>
</dbReference>
<dbReference type="CDD" id="cd22343">
    <property type="entry name" value="PDDEXK_lambda_exonuclease-like"/>
    <property type="match status" value="1"/>
</dbReference>
<feature type="domain" description="Mutator-like transposase" evidence="2">
    <location>
        <begin position="1"/>
        <end position="235"/>
    </location>
</feature>
<dbReference type="InterPro" id="IPR049012">
    <property type="entry name" value="Mutator_transp_dom"/>
</dbReference>
<sequence length="657" mass="75629">MIKAGNEEREIAIKNRNVDEHGVPMCTVIADGQWSKRSYKTKYNSFSGAATIIGFNTKKVLFVGVRNSYCSVCQRAANRKTEPPVHVCFLNWKKPSTAMEADSILEGFSSSLSMHGLKYNKLIGDGDSSVTNKLNEVMPYGSDFKVQKIECRNHLLRNYGMKMSALSKKTEYPVIIRKFITNNILRFRSDITKAIEHHLNENSSIQQKIIGLRKDIMNSPYHRLGQHDNCAHYFCTGPKVGETNFVHEAEKTGLMADIRQIVYRLAANTESLIENTDNNPCEQFNSLINKHIGGKRINYTQGNNYKTRIEAAVVAYNSKNYIRTIQKKIIFKSPGKFGSKYSTNITRIRNNTNNRRRKLFSSGIVRTKTKYKCSAPDNNYGLAEPLDDHLILNDDDLLKKKNEFLQKLTDVNRCEVEKLTRDQSHSQIWNKERRVRLTASKFGEVCKMRDITSCKIKVHGMLYKPSTTCKSMAYGIETEPLARASFEALLQVSVKLCGLYIDREYPYLAASPDGLVGDNFIVEIKCPYVARDTASAIEAIEKKMLPYCLLREGNIVLKKDHIYYFQVMGQLRITERSNCYFVVYTKNWIHVEKICYDISFWETKMLQKLQLFYLNCLLPEIVDPLYGKRMLISDIREPLHILSRQQEQKMKKKIVKV</sequence>
<dbReference type="InterPro" id="IPR011604">
    <property type="entry name" value="PDDEXK-like_dom_sf"/>
</dbReference>
<dbReference type="Pfam" id="PF20700">
    <property type="entry name" value="Mutator"/>
    <property type="match status" value="1"/>
</dbReference>
<name>A0A2S2PJX4_SCHGA</name>
<gene>
    <name evidence="3" type="ORF">g.150123</name>
</gene>
<protein>
    <submittedName>
        <fullName evidence="3">Uncharacterized protein</fullName>
    </submittedName>
</protein>
<dbReference type="PANTHER" id="PTHR46609">
    <property type="entry name" value="EXONUCLEASE, PHAGE-TYPE/RECB, C-TERMINAL DOMAIN-CONTAINING PROTEIN"/>
    <property type="match status" value="1"/>
</dbReference>
<dbReference type="PANTHER" id="PTHR46609:SF8">
    <property type="entry name" value="YQAJ VIRAL RECOMBINASE DOMAIN-CONTAINING PROTEIN"/>
    <property type="match status" value="1"/>
</dbReference>
<feature type="domain" description="YqaJ viral recombinase" evidence="1">
    <location>
        <begin position="429"/>
        <end position="576"/>
    </location>
</feature>
<dbReference type="GO" id="GO:0006281">
    <property type="term" value="P:DNA repair"/>
    <property type="evidence" value="ECO:0007669"/>
    <property type="project" value="UniProtKB-ARBA"/>
</dbReference>